<keyword evidence="2 5" id="KW-0812">Transmembrane</keyword>
<evidence type="ECO:0000313" key="8">
    <source>
        <dbReference type="Proteomes" id="UP001593940"/>
    </source>
</evidence>
<dbReference type="Pfam" id="PF04138">
    <property type="entry name" value="GtrA_DPMS_TM"/>
    <property type="match status" value="1"/>
</dbReference>
<protein>
    <submittedName>
        <fullName evidence="7">GtrA family protein</fullName>
    </submittedName>
</protein>
<keyword evidence="3 5" id="KW-1133">Transmembrane helix</keyword>
<evidence type="ECO:0000256" key="2">
    <source>
        <dbReference type="ARBA" id="ARBA00022692"/>
    </source>
</evidence>
<comment type="subcellular location">
    <subcellularLocation>
        <location evidence="1">Membrane</location>
        <topology evidence="1">Multi-pass membrane protein</topology>
    </subcellularLocation>
</comment>
<evidence type="ECO:0000259" key="6">
    <source>
        <dbReference type="Pfam" id="PF04138"/>
    </source>
</evidence>
<keyword evidence="4 5" id="KW-0472">Membrane</keyword>
<evidence type="ECO:0000256" key="1">
    <source>
        <dbReference type="ARBA" id="ARBA00004141"/>
    </source>
</evidence>
<feature type="transmembrane region" description="Helical" evidence="5">
    <location>
        <begin position="100"/>
        <end position="118"/>
    </location>
</feature>
<feature type="domain" description="GtrA/DPMS transmembrane" evidence="6">
    <location>
        <begin position="14"/>
        <end position="124"/>
    </location>
</feature>
<evidence type="ECO:0000313" key="7">
    <source>
        <dbReference type="EMBL" id="MFC1458345.1"/>
    </source>
</evidence>
<comment type="caution">
    <text evidence="7">The sequence shown here is derived from an EMBL/GenBank/DDBJ whole genome shotgun (WGS) entry which is preliminary data.</text>
</comment>
<keyword evidence="8" id="KW-1185">Reference proteome</keyword>
<organism evidence="7 8">
    <name type="scientific">Microvirga arabica</name>
    <dbReference type="NCBI Taxonomy" id="1128671"/>
    <lineage>
        <taxon>Bacteria</taxon>
        <taxon>Pseudomonadati</taxon>
        <taxon>Pseudomonadota</taxon>
        <taxon>Alphaproteobacteria</taxon>
        <taxon>Hyphomicrobiales</taxon>
        <taxon>Methylobacteriaceae</taxon>
        <taxon>Microvirga</taxon>
    </lineage>
</organism>
<proteinExistence type="predicted"/>
<evidence type="ECO:0000256" key="4">
    <source>
        <dbReference type="ARBA" id="ARBA00023136"/>
    </source>
</evidence>
<gene>
    <name evidence="7" type="ORF">ACETIH_16900</name>
</gene>
<name>A0ABV6YB09_9HYPH</name>
<accession>A0ABV6YB09</accession>
<dbReference type="Proteomes" id="UP001593940">
    <property type="component" value="Unassembled WGS sequence"/>
</dbReference>
<feature type="transmembrane region" description="Helical" evidence="5">
    <location>
        <begin position="76"/>
        <end position="94"/>
    </location>
</feature>
<dbReference type="EMBL" id="JBHOMY010000048">
    <property type="protein sequence ID" value="MFC1458345.1"/>
    <property type="molecule type" value="Genomic_DNA"/>
</dbReference>
<evidence type="ECO:0000256" key="5">
    <source>
        <dbReference type="SAM" id="Phobius"/>
    </source>
</evidence>
<sequence>MIPSKSAVVSLLLFGGVGLLSSLGYFASMSICIEVLRFSVFGAAFVAFCIGTLISYLGNTLLTFRGSLNSATLARFLVVVMTGMVVNQVIAFGLNAIGAHYVFIALTVFAVVPIFNFIGHSLFTYRERGHEGS</sequence>
<feature type="transmembrane region" description="Helical" evidence="5">
    <location>
        <begin position="42"/>
        <end position="64"/>
    </location>
</feature>
<reference evidence="7 8" key="1">
    <citation type="submission" date="2024-09" db="EMBL/GenBank/DDBJ databases">
        <title>Nodulacao em especies de Leguminosae Basais da Amazonia e Caracterizacao dos Rizobios e Bacterias Associadas aos Nodulos.</title>
        <authorList>
            <person name="Jambeiro I.C.A."/>
            <person name="Lopes I.S."/>
            <person name="Aguiar E.R.G.R."/>
            <person name="Santos A.F.J."/>
            <person name="Dos Santos J.M.F."/>
            <person name="Gross E."/>
        </authorList>
    </citation>
    <scope>NUCLEOTIDE SEQUENCE [LARGE SCALE GENOMIC DNA]</scope>
    <source>
        <strain evidence="7 8">BRUESC1165</strain>
    </source>
</reference>
<dbReference type="InterPro" id="IPR007267">
    <property type="entry name" value="GtrA_DPMS_TM"/>
</dbReference>
<evidence type="ECO:0000256" key="3">
    <source>
        <dbReference type="ARBA" id="ARBA00022989"/>
    </source>
</evidence>
<dbReference type="RefSeq" id="WP_377030310.1">
    <property type="nucleotide sequence ID" value="NZ_JBHOMY010000048.1"/>
</dbReference>